<protein>
    <submittedName>
        <fullName evidence="2">Uncharacterized protein</fullName>
    </submittedName>
</protein>
<evidence type="ECO:0000256" key="1">
    <source>
        <dbReference type="SAM" id="MobiDB-lite"/>
    </source>
</evidence>
<sequence>MTHQMTQYRVSRAVESASSAGTIGYINHPRLCHHQVDEEIECSFSPFHVGFSRSSKTNREKELVQQRSLASQPAQTQQDQSDFPTNLDTETSTLKRQASFGERPEPTPFD</sequence>
<evidence type="ECO:0000313" key="2">
    <source>
        <dbReference type="EMBL" id="KAF5391859.1"/>
    </source>
</evidence>
<accession>A0A8H5HYD1</accession>
<feature type="region of interest" description="Disordered" evidence="1">
    <location>
        <begin position="51"/>
        <end position="110"/>
    </location>
</feature>
<evidence type="ECO:0000313" key="3">
    <source>
        <dbReference type="Proteomes" id="UP000518752"/>
    </source>
</evidence>
<dbReference type="AlphaFoldDB" id="A0A8H5HYD1"/>
<gene>
    <name evidence="2" type="ORF">D9757_001659</name>
</gene>
<reference evidence="2 3" key="1">
    <citation type="journal article" date="2020" name="ISME J.">
        <title>Uncovering the hidden diversity of litter-decomposition mechanisms in mushroom-forming fungi.</title>
        <authorList>
            <person name="Floudas D."/>
            <person name="Bentzer J."/>
            <person name="Ahren D."/>
            <person name="Johansson T."/>
            <person name="Persson P."/>
            <person name="Tunlid A."/>
        </authorList>
    </citation>
    <scope>NUCLEOTIDE SEQUENCE [LARGE SCALE GENOMIC DNA]</scope>
    <source>
        <strain evidence="2 3">CBS 406.79</strain>
    </source>
</reference>
<comment type="caution">
    <text evidence="2">The sequence shown here is derived from an EMBL/GenBank/DDBJ whole genome shotgun (WGS) entry which is preliminary data.</text>
</comment>
<feature type="compositionally biased region" description="Polar residues" evidence="1">
    <location>
        <begin position="65"/>
        <end position="96"/>
    </location>
</feature>
<keyword evidence="3" id="KW-1185">Reference proteome</keyword>
<organism evidence="2 3">
    <name type="scientific">Collybiopsis confluens</name>
    <dbReference type="NCBI Taxonomy" id="2823264"/>
    <lineage>
        <taxon>Eukaryota</taxon>
        <taxon>Fungi</taxon>
        <taxon>Dikarya</taxon>
        <taxon>Basidiomycota</taxon>
        <taxon>Agaricomycotina</taxon>
        <taxon>Agaricomycetes</taxon>
        <taxon>Agaricomycetidae</taxon>
        <taxon>Agaricales</taxon>
        <taxon>Marasmiineae</taxon>
        <taxon>Omphalotaceae</taxon>
        <taxon>Collybiopsis</taxon>
    </lineage>
</organism>
<name>A0A8H5HYD1_9AGAR</name>
<dbReference type="Proteomes" id="UP000518752">
    <property type="component" value="Unassembled WGS sequence"/>
</dbReference>
<dbReference type="EMBL" id="JAACJN010000008">
    <property type="protein sequence ID" value="KAF5391859.1"/>
    <property type="molecule type" value="Genomic_DNA"/>
</dbReference>
<proteinExistence type="predicted"/>